<gene>
    <name evidence="2" type="ORF">DILT_LOCUS8143</name>
</gene>
<feature type="transmembrane region" description="Helical" evidence="1">
    <location>
        <begin position="112"/>
        <end position="134"/>
    </location>
</feature>
<organism evidence="2 3">
    <name type="scientific">Dibothriocephalus latus</name>
    <name type="common">Fish tapeworm</name>
    <name type="synonym">Diphyllobothrium latum</name>
    <dbReference type="NCBI Taxonomy" id="60516"/>
    <lineage>
        <taxon>Eukaryota</taxon>
        <taxon>Metazoa</taxon>
        <taxon>Spiralia</taxon>
        <taxon>Lophotrochozoa</taxon>
        <taxon>Platyhelminthes</taxon>
        <taxon>Cestoda</taxon>
        <taxon>Eucestoda</taxon>
        <taxon>Diphyllobothriidea</taxon>
        <taxon>Diphyllobothriidae</taxon>
        <taxon>Dibothriocephalus</taxon>
    </lineage>
</organism>
<feature type="transmembrane region" description="Helical" evidence="1">
    <location>
        <begin position="171"/>
        <end position="191"/>
    </location>
</feature>
<dbReference type="AlphaFoldDB" id="A0A3P7NV65"/>
<evidence type="ECO:0000313" key="2">
    <source>
        <dbReference type="EMBL" id="VDN12312.1"/>
    </source>
</evidence>
<keyword evidence="1" id="KW-0812">Transmembrane</keyword>
<dbReference type="Proteomes" id="UP000281553">
    <property type="component" value="Unassembled WGS sequence"/>
</dbReference>
<dbReference type="EMBL" id="UYRU01053587">
    <property type="protein sequence ID" value="VDN12312.1"/>
    <property type="molecule type" value="Genomic_DNA"/>
</dbReference>
<keyword evidence="3" id="KW-1185">Reference proteome</keyword>
<accession>A0A3P7NV65</accession>
<feature type="transmembrane region" description="Helical" evidence="1">
    <location>
        <begin position="12"/>
        <end position="39"/>
    </location>
</feature>
<keyword evidence="1" id="KW-0472">Membrane</keyword>
<evidence type="ECO:0008006" key="4">
    <source>
        <dbReference type="Google" id="ProtNLM"/>
    </source>
</evidence>
<sequence length="266" mass="29636">MPPRFLQADDILAPIVCCMWTSRYLSFVCYTFAALILNFTVGNRAIQIVWKYQYSFSTSLLADLAYMGGLCLISILSMVPQTYLVHWDGKKCTCLDTGLPYGILVSLYTETFVRFGLTAVISVVILSASCYKIINWLLNTPAEQLSDTWNILALPGTTKEQMAEFSRSQGWITATLCTVPLSVTFLTVSIVETGYKFLCALGFCTVLFSSEISRVTSLLLDIQMLVLPVVLAVYIPALRELPVRACKAVSSLCQRLCKHAWKNTAR</sequence>
<reference evidence="2 3" key="1">
    <citation type="submission" date="2018-11" db="EMBL/GenBank/DDBJ databases">
        <authorList>
            <consortium name="Pathogen Informatics"/>
        </authorList>
    </citation>
    <scope>NUCLEOTIDE SEQUENCE [LARGE SCALE GENOMIC DNA]</scope>
</reference>
<feature type="transmembrane region" description="Helical" evidence="1">
    <location>
        <begin position="218"/>
        <end position="237"/>
    </location>
</feature>
<keyword evidence="1" id="KW-1133">Transmembrane helix</keyword>
<feature type="transmembrane region" description="Helical" evidence="1">
    <location>
        <begin position="60"/>
        <end position="79"/>
    </location>
</feature>
<evidence type="ECO:0000256" key="1">
    <source>
        <dbReference type="SAM" id="Phobius"/>
    </source>
</evidence>
<name>A0A3P7NV65_DIBLA</name>
<proteinExistence type="predicted"/>
<dbReference type="OrthoDB" id="6273180at2759"/>
<protein>
    <recommendedName>
        <fullName evidence="4">G-protein coupled receptors family 1 profile domain-containing protein</fullName>
    </recommendedName>
</protein>
<evidence type="ECO:0000313" key="3">
    <source>
        <dbReference type="Proteomes" id="UP000281553"/>
    </source>
</evidence>